<dbReference type="Proteomes" id="UP000242814">
    <property type="component" value="Unassembled WGS sequence"/>
</dbReference>
<feature type="region of interest" description="Disordered" evidence="1">
    <location>
        <begin position="216"/>
        <end position="278"/>
    </location>
</feature>
<feature type="compositionally biased region" description="Polar residues" evidence="1">
    <location>
        <begin position="224"/>
        <end position="250"/>
    </location>
</feature>
<feature type="region of interest" description="Disordered" evidence="1">
    <location>
        <begin position="493"/>
        <end position="555"/>
    </location>
</feature>
<name>A0A1D2JDI8_PARBR</name>
<dbReference type="AlphaFoldDB" id="A0A1D2JDI8"/>
<reference evidence="2 3" key="1">
    <citation type="submission" date="2016-06" db="EMBL/GenBank/DDBJ databases">
        <authorList>
            <person name="Kjaerup R.B."/>
            <person name="Dalgaard T.S."/>
            <person name="Juul-Madsen H.R."/>
        </authorList>
    </citation>
    <scope>NUCLEOTIDE SEQUENCE [LARGE SCALE GENOMIC DNA]</scope>
    <source>
        <strain evidence="2 3">Pb300</strain>
    </source>
</reference>
<feature type="region of interest" description="Disordered" evidence="1">
    <location>
        <begin position="18"/>
        <end position="65"/>
    </location>
</feature>
<evidence type="ECO:0000313" key="3">
    <source>
        <dbReference type="Proteomes" id="UP000242814"/>
    </source>
</evidence>
<protein>
    <submittedName>
        <fullName evidence="2">Uncharacterized protein</fullName>
    </submittedName>
</protein>
<feature type="compositionally biased region" description="Polar residues" evidence="1">
    <location>
        <begin position="416"/>
        <end position="447"/>
    </location>
</feature>
<dbReference type="VEuPathDB" id="FungiDB:PADG_05754"/>
<dbReference type="EMBL" id="LZYO01000165">
    <property type="protein sequence ID" value="ODH27191.1"/>
    <property type="molecule type" value="Genomic_DNA"/>
</dbReference>
<dbReference type="VEuPathDB" id="FungiDB:PABG_05438"/>
<proteinExistence type="predicted"/>
<feature type="region of interest" description="Disordered" evidence="1">
    <location>
        <begin position="358"/>
        <end position="463"/>
    </location>
</feature>
<accession>A0A1D2JDI8</accession>
<evidence type="ECO:0000256" key="1">
    <source>
        <dbReference type="SAM" id="MobiDB-lite"/>
    </source>
</evidence>
<organism evidence="2 3">
    <name type="scientific">Paracoccidioides brasiliensis</name>
    <dbReference type="NCBI Taxonomy" id="121759"/>
    <lineage>
        <taxon>Eukaryota</taxon>
        <taxon>Fungi</taxon>
        <taxon>Dikarya</taxon>
        <taxon>Ascomycota</taxon>
        <taxon>Pezizomycotina</taxon>
        <taxon>Eurotiomycetes</taxon>
        <taxon>Eurotiomycetidae</taxon>
        <taxon>Onygenales</taxon>
        <taxon>Ajellomycetaceae</taxon>
        <taxon>Paracoccidioides</taxon>
    </lineage>
</organism>
<sequence length="660" mass="72377">MGSVTEGAFSSAELYEKFGSPRPSMDVADIGTNIKPRYESEEEDVSEAEVSERTEYLFSPIENDSDTGVSEFEEVGFDSPQCSIANKSYASEITFSLEIPIPPFIVTDISGSGSISTANRDSCITLMPPLKSHATEIASISSPKSISASPTLFPVAEPIFVSNHVTEEEAMQYFQSFCSEALPSDEEYSADTCFHVATPISFHVPESKPHLISIQAQPHPPSIARNTPRQRNRNSTPVTGEVSSKSSPGNVTLKHGISSFRMGKQDRKRDSSPPVPESASFIKAKFSDGFVSALSDLNVRGSNSHFFGSESELSSPASRSNSRDVNHLLPQKHTLLPSPHILERNPSKQRHQTIENYVAERVNSERSSKGTEDRKSRKITRKTNPPPVPQLTGIAISSDVQSPPSGTVSLHRPGSIQLQNQQPMSKTSISEKGTYSHYRNSVKININPSPPLTNPADNSSNLPFPDVLNSNLLHPTSKRSGFHEKTHSINSLASVNSMPNYPSSDNSSAHSPAHRYRQRFYPSDPLRSERPQSRESINSSLKPHRRSAYTYIPRESMSTTNLSSMSFVSTSSSRPSSRSDANSLSWNYSTGTWNPSGNSRMNIDCAINTARPRSTTIKRLYETGETVSRAGTKAITGLGAMLRKKSGTPGDERWSSNRFV</sequence>
<evidence type="ECO:0000313" key="2">
    <source>
        <dbReference type="EMBL" id="ODH27191.1"/>
    </source>
</evidence>
<feature type="compositionally biased region" description="Acidic residues" evidence="1">
    <location>
        <begin position="40"/>
        <end position="49"/>
    </location>
</feature>
<feature type="compositionally biased region" description="Polar residues" evidence="1">
    <location>
        <begin position="493"/>
        <end position="510"/>
    </location>
</feature>
<comment type="caution">
    <text evidence="2">The sequence shown here is derived from an EMBL/GenBank/DDBJ whole genome shotgun (WGS) entry which is preliminary data.</text>
</comment>
<gene>
    <name evidence="2" type="ORF">ACO22_04268</name>
</gene>
<feature type="compositionally biased region" description="Basic and acidic residues" evidence="1">
    <location>
        <begin position="362"/>
        <end position="375"/>
    </location>
</feature>
<feature type="compositionally biased region" description="Polar residues" evidence="1">
    <location>
        <begin position="398"/>
        <end position="408"/>
    </location>
</feature>